<feature type="compositionally biased region" description="Low complexity" evidence="1">
    <location>
        <begin position="36"/>
        <end position="47"/>
    </location>
</feature>
<comment type="caution">
    <text evidence="2">The sequence shown here is derived from an EMBL/GenBank/DDBJ whole genome shotgun (WGS) entry which is preliminary data.</text>
</comment>
<gene>
    <name evidence="2" type="ORF">NX786_20880</name>
</gene>
<dbReference type="RefSeq" id="WP_259450825.1">
    <property type="nucleotide sequence ID" value="NZ_CP119520.1"/>
</dbReference>
<dbReference type="InterPro" id="IPR049708">
    <property type="entry name" value="PP0621-like"/>
</dbReference>
<organism evidence="2 3">
    <name type="scientific">Telluria mixta</name>
    <dbReference type="NCBI Taxonomy" id="34071"/>
    <lineage>
        <taxon>Bacteria</taxon>
        <taxon>Pseudomonadati</taxon>
        <taxon>Pseudomonadota</taxon>
        <taxon>Betaproteobacteria</taxon>
        <taxon>Burkholderiales</taxon>
        <taxon>Oxalobacteraceae</taxon>
        <taxon>Telluria group</taxon>
        <taxon>Telluria</taxon>
    </lineage>
</organism>
<feature type="region of interest" description="Disordered" evidence="1">
    <location>
        <begin position="29"/>
        <end position="51"/>
    </location>
</feature>
<evidence type="ECO:0000313" key="2">
    <source>
        <dbReference type="EMBL" id="MCS0631787.1"/>
    </source>
</evidence>
<proteinExistence type="predicted"/>
<sequence length="99" mass="10654">MTRLLFWIALVILVVAAIRSKLRAAMTRAQGPAVNPASGPAPASSGGDTRAWRRVEDQSETMLCCAHCGVYFPASEAVRADGRDYCGTAHAREAHQQAR</sequence>
<dbReference type="Proteomes" id="UP001165263">
    <property type="component" value="Unassembled WGS sequence"/>
</dbReference>
<name>A0ABT2C3L2_9BURK</name>
<keyword evidence="3" id="KW-1185">Reference proteome</keyword>
<dbReference type="NCBIfam" id="NF041023">
    <property type="entry name" value="PP0621_fam"/>
    <property type="match status" value="1"/>
</dbReference>
<protein>
    <submittedName>
        <fullName evidence="2">PP0621 family protein</fullName>
    </submittedName>
</protein>
<dbReference type="EMBL" id="JANUHC010000007">
    <property type="protein sequence ID" value="MCS0631787.1"/>
    <property type="molecule type" value="Genomic_DNA"/>
</dbReference>
<evidence type="ECO:0000256" key="1">
    <source>
        <dbReference type="SAM" id="MobiDB-lite"/>
    </source>
</evidence>
<accession>A0ABT2C3L2</accession>
<reference evidence="2" key="1">
    <citation type="submission" date="2022-08" db="EMBL/GenBank/DDBJ databases">
        <title>Reclassification of Massilia species as members of the genera Telluria, Duganella, Pseudoduganella, Mokoshia gen. nov. and Zemynaea gen. nov. using orthogonal and non-orthogonal genome-based approaches.</title>
        <authorList>
            <person name="Bowman J.P."/>
        </authorList>
    </citation>
    <scope>NUCLEOTIDE SEQUENCE</scope>
    <source>
        <strain evidence="2">LMG 11547</strain>
    </source>
</reference>
<evidence type="ECO:0000313" key="3">
    <source>
        <dbReference type="Proteomes" id="UP001165263"/>
    </source>
</evidence>